<comment type="similarity">
    <text evidence="3 10">Belongs to the SRP68 family.</text>
</comment>
<reference evidence="14" key="2">
    <citation type="journal article" date="2014" name="Science">
        <title>SRP RNA remodeling by SRP68 explains its role in protein translocation.</title>
        <authorList>
            <person name="Grotwinkel J.T."/>
            <person name="Wild K."/>
            <person name="Segnitz B."/>
            <person name="Sinning I."/>
        </authorList>
    </citation>
    <scope>X-RAY CRYSTALLOGRAPHY (2.70 ANGSTROMS) OF 2-217</scope>
</reference>
<dbReference type="STRING" id="759272.G0S5V2"/>
<evidence type="ECO:0000313" key="12">
    <source>
        <dbReference type="EMBL" id="EGS21514.1"/>
    </source>
</evidence>
<sequence length="628" mass="68910">MDITKFVVTSREKALLYGDYATYRTQLSGKLLNCRKKLNIATKNRGKFHPKTAITPEQIAENTEYVRLQLLTAERAWAHAMAMKAAHSANTKGMTGRTRSHIVSRLEKGARIAEKLAQALSDGASGASPTDILDARAYAALLRGAALFEKQNWGACLKSYAICRIIYTALATSSKGDIFKELLSDTIDPSMRFAAYQAKIPRTLPIATIAHRAFEQSDAELVDSIKTLNPAILEQGDIKERKAAEGAPTTLTWRGRQVKIEDAVISAAWGAVDTVKEQLAQKLASSSSLRPKEMAAAYDDILIASQDAVDATKQAIDELKAEGVAPSDPRMQSLQITRTAVNYEMISWRIGRNRVLAGERDGAKLDLGAGSKQKKGQTDASSTERRKYETPGRQIARLKEKVVLYDGILQNVESIKELPGIANDEELSARLDATSKYFTALKSLAISRSHAIAGNAVNALALIKHGYSLCHAVLPVLNQQAPDETDGFSPRNIAITKQDLSFLHDTMSGELHRARALVEIFSKLPTPPYEPSTTSQQPLSARLSEYPSTGDVDLSNIVSYPPRLETFPVKPLFLDVAWNYIEYPDKSRAGQQAEKKQVSTEADQQKAAASEPEPAPKPQKRGWFSFGR</sequence>
<dbReference type="GO" id="GO:0030942">
    <property type="term" value="F:endoplasmic reticulum signal peptide binding"/>
    <property type="evidence" value="ECO:0007669"/>
    <property type="project" value="InterPro"/>
</dbReference>
<dbReference type="DIP" id="DIP-61364N"/>
<dbReference type="PANTHER" id="PTHR12860:SF0">
    <property type="entry name" value="SIGNAL RECOGNITION PARTICLE SUBUNIT SRP68"/>
    <property type="match status" value="1"/>
</dbReference>
<feature type="region of interest" description="Disordered" evidence="11">
    <location>
        <begin position="527"/>
        <end position="547"/>
    </location>
</feature>
<dbReference type="GO" id="GO:0005786">
    <property type="term" value="C:signal recognition particle, endoplasmic reticulum targeting"/>
    <property type="evidence" value="ECO:0007669"/>
    <property type="project" value="UniProtKB-KW"/>
</dbReference>
<evidence type="ECO:0000256" key="1">
    <source>
        <dbReference type="ARBA" id="ARBA00004496"/>
    </source>
</evidence>
<evidence type="ECO:0000256" key="9">
    <source>
        <dbReference type="ARBA" id="ARBA00029498"/>
    </source>
</evidence>
<dbReference type="Pfam" id="PF16969">
    <property type="entry name" value="SRP68"/>
    <property type="match status" value="1"/>
</dbReference>
<dbReference type="KEGG" id="cthr:CTHT_0033730"/>
<keyword evidence="5 10" id="KW-0694">RNA-binding</keyword>
<dbReference type="AlphaFoldDB" id="G0S5V2"/>
<organism evidence="13">
    <name type="scientific">Chaetomium thermophilum (strain DSM 1495 / CBS 144.50 / IMI 039719)</name>
    <name type="common">Thermochaetoides thermophila</name>
    <dbReference type="NCBI Taxonomy" id="759272"/>
    <lineage>
        <taxon>Eukaryota</taxon>
        <taxon>Fungi</taxon>
        <taxon>Dikarya</taxon>
        <taxon>Ascomycota</taxon>
        <taxon>Pezizomycotina</taxon>
        <taxon>Sordariomycetes</taxon>
        <taxon>Sordariomycetidae</taxon>
        <taxon>Sordariales</taxon>
        <taxon>Chaetomiaceae</taxon>
        <taxon>Thermochaetoides</taxon>
    </lineage>
</organism>
<keyword evidence="6 10" id="KW-0733">Signal recognition particle</keyword>
<dbReference type="CDD" id="cd15481">
    <property type="entry name" value="SRP68-RBD"/>
    <property type="match status" value="1"/>
</dbReference>
<evidence type="ECO:0000256" key="4">
    <source>
        <dbReference type="ARBA" id="ARBA00022490"/>
    </source>
</evidence>
<dbReference type="PIRSF" id="PIRSF038995">
    <property type="entry name" value="SRP68"/>
    <property type="match status" value="1"/>
</dbReference>
<evidence type="ECO:0000256" key="8">
    <source>
        <dbReference type="ARBA" id="ARBA00023274"/>
    </source>
</evidence>
<dbReference type="InterPro" id="IPR026258">
    <property type="entry name" value="SRP68"/>
</dbReference>
<dbReference type="GO" id="GO:0008312">
    <property type="term" value="F:7S RNA binding"/>
    <property type="evidence" value="ECO:0007669"/>
    <property type="project" value="InterPro"/>
</dbReference>
<keyword evidence="4 10" id="KW-0963">Cytoplasm</keyword>
<dbReference type="GO" id="GO:0005730">
    <property type="term" value="C:nucleolus"/>
    <property type="evidence" value="ECO:0007669"/>
    <property type="project" value="UniProtKB-SubCell"/>
</dbReference>
<dbReference type="SMR" id="G0S5V2"/>
<reference evidence="12 13" key="1">
    <citation type="journal article" date="2011" name="Cell">
        <title>Insight into structure and assembly of the nuclear pore complex by utilizing the genome of a eukaryotic thermophile.</title>
        <authorList>
            <person name="Amlacher S."/>
            <person name="Sarges P."/>
            <person name="Flemming D."/>
            <person name="van Noort V."/>
            <person name="Kunze R."/>
            <person name="Devos D.P."/>
            <person name="Arumugam M."/>
            <person name="Bork P."/>
            <person name="Hurt E."/>
        </authorList>
    </citation>
    <scope>NUCLEOTIDE SEQUENCE [LARGE SCALE GENOMIC DNA]</scope>
    <source>
        <strain evidence="13">DSM 1495 / CBS 144.50 / IMI 039719</strain>
    </source>
</reference>
<keyword evidence="14" id="KW-0002">3D-structure</keyword>
<evidence type="ECO:0000256" key="11">
    <source>
        <dbReference type="SAM" id="MobiDB-lite"/>
    </source>
</evidence>
<proteinExistence type="evidence at protein level"/>
<evidence type="ECO:0000256" key="5">
    <source>
        <dbReference type="ARBA" id="ARBA00022884"/>
    </source>
</evidence>
<dbReference type="HOGENOM" id="CLU_018649_2_0_1"/>
<evidence type="ECO:0000256" key="2">
    <source>
        <dbReference type="ARBA" id="ARBA00004604"/>
    </source>
</evidence>
<dbReference type="RefSeq" id="XP_006693810.1">
    <property type="nucleotide sequence ID" value="XM_006693747.1"/>
</dbReference>
<dbReference type="OrthoDB" id="10255118at2759"/>
<gene>
    <name evidence="12" type="ORF">CTHT_0033730</name>
</gene>
<evidence type="ECO:0000313" key="13">
    <source>
        <dbReference type="Proteomes" id="UP000008066"/>
    </source>
</evidence>
<protein>
    <recommendedName>
        <fullName evidence="9 10">Signal recognition particle subunit SRP68</fullName>
        <shortName evidence="10">SRP68</shortName>
    </recommendedName>
</protein>
<dbReference type="Proteomes" id="UP000008066">
    <property type="component" value="Unassembled WGS sequence"/>
</dbReference>
<dbReference type="PDB" id="4P3G">
    <property type="method" value="X-ray"/>
    <property type="resolution" value="2.70 A"/>
    <property type="chains" value="A/B/C/D=2-217"/>
</dbReference>
<evidence type="ECO:0000256" key="7">
    <source>
        <dbReference type="ARBA" id="ARBA00023242"/>
    </source>
</evidence>
<dbReference type="GO" id="GO:0006614">
    <property type="term" value="P:SRP-dependent cotranslational protein targeting to membrane"/>
    <property type="evidence" value="ECO:0007669"/>
    <property type="project" value="InterPro"/>
</dbReference>
<dbReference type="EMBL" id="GL988041">
    <property type="protein sequence ID" value="EGS21514.1"/>
    <property type="molecule type" value="Genomic_DNA"/>
</dbReference>
<comment type="subcellular location">
    <subcellularLocation>
        <location evidence="1 10">Cytoplasm</location>
    </subcellularLocation>
    <subcellularLocation>
        <location evidence="2">Nucleus</location>
        <location evidence="2">Nucleolus</location>
    </subcellularLocation>
</comment>
<dbReference type="GeneID" id="18257411"/>
<evidence type="ECO:0000256" key="3">
    <source>
        <dbReference type="ARBA" id="ARBA00009352"/>
    </source>
</evidence>
<feature type="region of interest" description="Disordered" evidence="11">
    <location>
        <begin position="366"/>
        <end position="391"/>
    </location>
</feature>
<evidence type="ECO:0007829" key="14">
    <source>
        <dbReference type="PDB" id="4P3G"/>
    </source>
</evidence>
<keyword evidence="7" id="KW-0539">Nucleus</keyword>
<evidence type="ECO:0000256" key="10">
    <source>
        <dbReference type="PIRNR" id="PIRNR038995"/>
    </source>
</evidence>
<dbReference type="EvolutionaryTrace" id="G0S5V2"/>
<feature type="compositionally biased region" description="Basic and acidic residues" evidence="11">
    <location>
        <begin position="587"/>
        <end position="598"/>
    </location>
</feature>
<dbReference type="eggNOG" id="KOG2460">
    <property type="taxonomic scope" value="Eukaryota"/>
</dbReference>
<name>G0S5V2_CHATD</name>
<keyword evidence="13" id="KW-1185">Reference proteome</keyword>
<dbReference type="PANTHER" id="PTHR12860">
    <property type="entry name" value="SIGNAL RECOGNITION PARTICLE 68 KDA PROTEIN"/>
    <property type="match status" value="1"/>
</dbReference>
<dbReference type="OMA" id="DERFIHI"/>
<dbReference type="InterPro" id="IPR038253">
    <property type="entry name" value="SRP68_N_sf"/>
</dbReference>
<dbReference type="InterPro" id="IPR034652">
    <property type="entry name" value="SRP68-RBD"/>
</dbReference>
<accession>G0S5V2</accession>
<feature type="region of interest" description="Disordered" evidence="11">
    <location>
        <begin position="587"/>
        <end position="628"/>
    </location>
</feature>
<dbReference type="Gene3D" id="1.10.3450.40">
    <property type="entry name" value="Signal recognition particle, SRP68 subunit, RNA-binding domain"/>
    <property type="match status" value="1"/>
</dbReference>
<dbReference type="GO" id="GO:0005047">
    <property type="term" value="F:signal recognition particle binding"/>
    <property type="evidence" value="ECO:0007669"/>
    <property type="project" value="InterPro"/>
</dbReference>
<dbReference type="PDBsum" id="4P3G"/>
<comment type="function">
    <text evidence="10">Component of the signal recognition particle (SRP) complex, a ribonucleoprotein complex that mediates the cotranslational targeting of secretory and membrane proteins to the endoplasmic reticulum (ER). The SRP complex interacts with the signal sequence in nascent secretory and membrane proteins and directs them to the membrane of the ER.</text>
</comment>
<evidence type="ECO:0000256" key="6">
    <source>
        <dbReference type="ARBA" id="ARBA00023135"/>
    </source>
</evidence>
<keyword evidence="8 10" id="KW-0687">Ribonucleoprotein</keyword>